<dbReference type="RefSeq" id="WP_194111545.1">
    <property type="nucleotide sequence ID" value="NZ_JADFFL010000003.1"/>
</dbReference>
<keyword evidence="1" id="KW-0472">Membrane</keyword>
<dbReference type="Proteomes" id="UP000622475">
    <property type="component" value="Unassembled WGS sequence"/>
</dbReference>
<sequence length="224" mass="26169">MKLTPEEIAWVSDTLNLYDIKYQEIYDELKDHMLTAIERLRAGGDDRAVNLLWTDVLKQQFPGWWPFEDIVKQYQGAYQKKIKRAMWANFKHALNIETLPLLMILLVLAYYLPQSKPVTIVFAITFLMVSIIPVLYIWFKGRAIKTEKPKRSMVKDRVGNVSTYLMVIFNLLFNLVGMLSREWKAASFLNPAKYPPVVFVVILFFAFIYALSCIKLSRDEFKIA</sequence>
<proteinExistence type="predicted"/>
<comment type="caution">
    <text evidence="2">The sequence shown here is derived from an EMBL/GenBank/DDBJ whole genome shotgun (WGS) entry which is preliminary data.</text>
</comment>
<feature type="transmembrane region" description="Helical" evidence="1">
    <location>
        <begin position="93"/>
        <end position="112"/>
    </location>
</feature>
<dbReference type="EMBL" id="JADFFL010000003">
    <property type="protein sequence ID" value="MBE9662375.1"/>
    <property type="molecule type" value="Genomic_DNA"/>
</dbReference>
<accession>A0A929PXG4</accession>
<evidence type="ECO:0000313" key="2">
    <source>
        <dbReference type="EMBL" id="MBE9662375.1"/>
    </source>
</evidence>
<dbReference type="AlphaFoldDB" id="A0A929PXG4"/>
<feature type="transmembrane region" description="Helical" evidence="1">
    <location>
        <begin position="158"/>
        <end position="176"/>
    </location>
</feature>
<protein>
    <submittedName>
        <fullName evidence="2">Uncharacterized protein</fullName>
    </submittedName>
</protein>
<keyword evidence="1" id="KW-1133">Transmembrane helix</keyword>
<keyword evidence="1" id="KW-0812">Transmembrane</keyword>
<gene>
    <name evidence="2" type="ORF">IRJ16_10810</name>
</gene>
<name>A0A929PXG4_9SPHI</name>
<feature type="transmembrane region" description="Helical" evidence="1">
    <location>
        <begin position="196"/>
        <end position="214"/>
    </location>
</feature>
<keyword evidence="3" id="KW-1185">Reference proteome</keyword>
<evidence type="ECO:0000313" key="3">
    <source>
        <dbReference type="Proteomes" id="UP000622475"/>
    </source>
</evidence>
<organism evidence="2 3">
    <name type="scientific">Mucilaginibacter myungsuensis</name>
    <dbReference type="NCBI Taxonomy" id="649104"/>
    <lineage>
        <taxon>Bacteria</taxon>
        <taxon>Pseudomonadati</taxon>
        <taxon>Bacteroidota</taxon>
        <taxon>Sphingobacteriia</taxon>
        <taxon>Sphingobacteriales</taxon>
        <taxon>Sphingobacteriaceae</taxon>
        <taxon>Mucilaginibacter</taxon>
    </lineage>
</organism>
<feature type="transmembrane region" description="Helical" evidence="1">
    <location>
        <begin position="118"/>
        <end position="138"/>
    </location>
</feature>
<evidence type="ECO:0000256" key="1">
    <source>
        <dbReference type="SAM" id="Phobius"/>
    </source>
</evidence>
<reference evidence="2" key="1">
    <citation type="submission" date="2020-10" db="EMBL/GenBank/DDBJ databases">
        <title>Mucilaginibacter mali sp. nov., isolated from rhizosphere soil of apple orchard.</title>
        <authorList>
            <person name="Lee J.-S."/>
            <person name="Kim H.S."/>
            <person name="Kim J.-S."/>
        </authorList>
    </citation>
    <scope>NUCLEOTIDE SEQUENCE</scope>
    <source>
        <strain evidence="2">KCTC 22746</strain>
    </source>
</reference>